<dbReference type="GO" id="GO:0005737">
    <property type="term" value="C:cytoplasm"/>
    <property type="evidence" value="ECO:0007669"/>
    <property type="project" value="UniProtKB-SubCell"/>
</dbReference>
<feature type="region of interest" description="Disordered" evidence="8">
    <location>
        <begin position="1"/>
        <end position="63"/>
    </location>
</feature>
<feature type="compositionally biased region" description="Pro residues" evidence="8">
    <location>
        <begin position="40"/>
        <end position="60"/>
    </location>
</feature>
<reference evidence="9 10" key="1">
    <citation type="journal article" date="2015" name="Fungal Genet. Biol.">
        <title>Evolution of novel wood decay mechanisms in Agaricales revealed by the genome sequences of Fistulina hepatica and Cylindrobasidium torrendii.</title>
        <authorList>
            <person name="Floudas D."/>
            <person name="Held B.W."/>
            <person name="Riley R."/>
            <person name="Nagy L.G."/>
            <person name="Koehler G."/>
            <person name="Ransdell A.S."/>
            <person name="Younus H."/>
            <person name="Chow J."/>
            <person name="Chiniquy J."/>
            <person name="Lipzen A."/>
            <person name="Tritt A."/>
            <person name="Sun H."/>
            <person name="Haridas S."/>
            <person name="LaButti K."/>
            <person name="Ohm R.A."/>
            <person name="Kues U."/>
            <person name="Blanchette R.A."/>
            <person name="Grigoriev I.V."/>
            <person name="Minto R.E."/>
            <person name="Hibbett D.S."/>
        </authorList>
    </citation>
    <scope>NUCLEOTIDE SEQUENCE [LARGE SCALE GENOMIC DNA]</scope>
    <source>
        <strain evidence="9 10">ATCC 64428</strain>
    </source>
</reference>
<evidence type="ECO:0000313" key="9">
    <source>
        <dbReference type="EMBL" id="KIY52249.1"/>
    </source>
</evidence>
<evidence type="ECO:0000256" key="5">
    <source>
        <dbReference type="ARBA" id="ARBA00023016"/>
    </source>
</evidence>
<feature type="compositionally biased region" description="Low complexity" evidence="8">
    <location>
        <begin position="455"/>
        <end position="502"/>
    </location>
</feature>
<dbReference type="PANTHER" id="PTHR48134:SF2">
    <property type="entry name" value="OS04G0609100 PROTEIN"/>
    <property type="match status" value="1"/>
</dbReference>
<comment type="function">
    <text evidence="7">May act as a negative regulator of salt tolerance.</text>
</comment>
<comment type="similarity">
    <text evidence="2 7">Belongs to the NST1 family.</text>
</comment>
<keyword evidence="10" id="KW-1185">Reference proteome</keyword>
<feature type="compositionally biased region" description="Acidic residues" evidence="8">
    <location>
        <begin position="788"/>
        <end position="828"/>
    </location>
</feature>
<gene>
    <name evidence="9" type="ORF">FISHEDRAFT_69940</name>
</gene>
<dbReference type="Proteomes" id="UP000054144">
    <property type="component" value="Unassembled WGS sequence"/>
</dbReference>
<dbReference type="PANTHER" id="PTHR48134">
    <property type="entry name" value="GLYCOPROTEIN 96-92-RELATED-RELATED"/>
    <property type="match status" value="1"/>
</dbReference>
<evidence type="ECO:0000256" key="8">
    <source>
        <dbReference type="SAM" id="MobiDB-lite"/>
    </source>
</evidence>
<evidence type="ECO:0000256" key="4">
    <source>
        <dbReference type="ARBA" id="ARBA00022490"/>
    </source>
</evidence>
<evidence type="ECO:0000256" key="7">
    <source>
        <dbReference type="RuleBase" id="RU049441"/>
    </source>
</evidence>
<evidence type="ECO:0000313" key="10">
    <source>
        <dbReference type="Proteomes" id="UP000054144"/>
    </source>
</evidence>
<feature type="compositionally biased region" description="Basic and acidic residues" evidence="8">
    <location>
        <begin position="877"/>
        <end position="886"/>
    </location>
</feature>
<feature type="compositionally biased region" description="Polar residues" evidence="8">
    <location>
        <begin position="642"/>
        <end position="655"/>
    </location>
</feature>
<keyword evidence="6 7" id="KW-0175">Coiled coil</keyword>
<evidence type="ECO:0000256" key="2">
    <source>
        <dbReference type="ARBA" id="ARBA00007112"/>
    </source>
</evidence>
<feature type="region of interest" description="Disordered" evidence="8">
    <location>
        <begin position="768"/>
        <end position="837"/>
    </location>
</feature>
<keyword evidence="4 7" id="KW-0963">Cytoplasm</keyword>
<feature type="coiled-coil region" evidence="7">
    <location>
        <begin position="116"/>
        <end position="157"/>
    </location>
</feature>
<feature type="compositionally biased region" description="Polar residues" evidence="8">
    <location>
        <begin position="503"/>
        <end position="512"/>
    </location>
</feature>
<dbReference type="OrthoDB" id="21629at2759"/>
<sequence length="1476" mass="161612">MPESVVAPHPFPPHLSLSAGARTDRGVQSPLQQAKGKTIAPPPPLPSLPPPKDAIPPPPANFIEAWHSWSPQRRREFAAYAEGRLGPLDGDVLPMDPPLVQPQSPPSQPLRRTPSRVAADAGMDELQQALHNLEEQHSRLEAACERLEREADKCDRRDAGDRERERDRASCEFVFESRVGVGHRGRRAAPAAGFGKEFMDAVVDGVGRSLTDGMTGKAKYRTHPDAIRVTNELVATAQVLYSNMDERAGRGADPDAAADMREGLDEEYWESFPPHIRNFAQAMYGIAQQMVSSGKNSGDGKNGLPFDPSVFTDPAFNRSIREAAEALAPDPMNDFGYPGDEAYVDGGTFVSNGAAFEGRYVPQDGGFVGNGTYVAEGFVAPEGGFEETMYAEFTSDEEEAPPPPPVEEKPRVTPTAKKKHVTQAPKSGEAKRTTLPMTPPAVAPPPSSVSIGKKPMAYPAPNAASPAKSARAASKAPVHAYPSNTNTNSTTTATANSNSKSKVTATSNQPRNNAPAKIWSTSTTEERERIKDFWLGLGEEERRNLVKIEKDTVLRKMKEQQRHSCSCAVCGRKRNAIEEELEVLYDAYYDELEQYANLQQRYLSGSLSTPPPGPGPFPGSVELDKDGAVVAVGGTPIHPNGKPTSKYKQQAQTMYKQPPAARNYKSPPGGGRHPPPPPEDDDEDEYEEDEYEEDEDEEGDEEDAEDEDDELPPPQSRNPRGDSRNGVRPPRRDGFFNLSNSLMAGPGNILTVADDLLKNDGQKFLEMMEQLAERRMQREEAAAADVEGSSDEGSEDEGEESDEGSEDVSDEGSEEDEEDDEDEDEEMTEEQKMTEGKRMFSIFAARMFEQRVLQAYREKVAQERQLQLLRELEDEDKLSKEREAKKATQNQKKKDKKRHKQAKESERAQREAAKVAEEAKLALAEEEQRKKREEERAKKREEERARKEEERRKLDGERAKREKRARKEREEKAQREREERQRKEEEKARKEEERRKQEKARKEREEKAREQRERREREEREKREREEKARREREEKAHKEREEKAKDDKARQERERKAKEKSEKEERERKAKEKREDEARAGPTPSQAGPSAGPSHANSAPATVNGVRKGNLRRPAGPTLTPLPPSAILQAAPAQLPSSAPLTPQHSMPHMFNHPPSISPFGYQGPPNLQQGPPGLQMAPNLPHGQMLQGAPGMSLPQGIQQGPSGMQNPPLVSSALPRYAGFMSNMAGPSTPVVPSSPGPMQAQVQQSMGLQQSQVQLGHPTQIAPPNSAPVIPGQNVVPPPIGPPGGKVRRRTITPIGHPAPIGTPSTVAPIGTPVGPIARPSLSEIHPPNGIAPIARPSPSSGESSSPRRSPSPSSKVLRPAASAPKLSASPKLGSSALAADDDEVVVPSSAGGRRNTGNWGAGSSGQWGAGVVGVNVGPVGAPASTWANLPIGHRAVWAPPNSAGPEWTAFFQAVSQEFPSSASHPPPPSPH</sequence>
<feature type="region of interest" description="Disordered" evidence="8">
    <location>
        <begin position="88"/>
        <end position="115"/>
    </location>
</feature>
<comment type="subcellular location">
    <subcellularLocation>
        <location evidence="1 7">Cytoplasm</location>
    </subcellularLocation>
</comment>
<feature type="region of interest" description="Disordered" evidence="8">
    <location>
        <begin position="603"/>
        <end position="746"/>
    </location>
</feature>
<feature type="region of interest" description="Disordered" evidence="8">
    <location>
        <begin position="392"/>
        <end position="523"/>
    </location>
</feature>
<proteinExistence type="inferred from homology"/>
<feature type="compositionally biased region" description="Pro residues" evidence="8">
    <location>
        <begin position="437"/>
        <end position="447"/>
    </location>
</feature>
<feature type="compositionally biased region" description="Basic and acidic residues" evidence="8">
    <location>
        <begin position="902"/>
        <end position="920"/>
    </location>
</feature>
<feature type="compositionally biased region" description="Basic residues" evidence="8">
    <location>
        <begin position="891"/>
        <end position="901"/>
    </location>
</feature>
<protein>
    <recommendedName>
        <fullName evidence="3 7">Stress response protein NST1</fullName>
    </recommendedName>
</protein>
<keyword evidence="5 7" id="KW-0346">Stress response</keyword>
<accession>A0A0D7AKI0</accession>
<feature type="compositionally biased region" description="Basic and acidic residues" evidence="8">
    <location>
        <begin position="926"/>
        <end position="1080"/>
    </location>
</feature>
<dbReference type="EMBL" id="KN881644">
    <property type="protein sequence ID" value="KIY52249.1"/>
    <property type="molecule type" value="Genomic_DNA"/>
</dbReference>
<evidence type="ECO:0000256" key="6">
    <source>
        <dbReference type="ARBA" id="ARBA00023054"/>
    </source>
</evidence>
<dbReference type="Pfam" id="PF13945">
    <property type="entry name" value="NST1"/>
    <property type="match status" value="1"/>
</dbReference>
<evidence type="ECO:0000256" key="3">
    <source>
        <dbReference type="ARBA" id="ARBA00020733"/>
    </source>
</evidence>
<evidence type="ECO:0000256" key="1">
    <source>
        <dbReference type="ARBA" id="ARBA00004496"/>
    </source>
</evidence>
<feature type="compositionally biased region" description="Acidic residues" evidence="8">
    <location>
        <begin position="678"/>
        <end position="711"/>
    </location>
</feature>
<feature type="compositionally biased region" description="Pro residues" evidence="8">
    <location>
        <begin position="95"/>
        <end position="108"/>
    </location>
</feature>
<feature type="compositionally biased region" description="Basic and acidic residues" evidence="8">
    <location>
        <begin position="719"/>
        <end position="734"/>
    </location>
</feature>
<feature type="compositionally biased region" description="Low complexity" evidence="8">
    <location>
        <begin position="1341"/>
        <end position="1377"/>
    </location>
</feature>
<feature type="compositionally biased region" description="Basic and acidic residues" evidence="8">
    <location>
        <begin position="771"/>
        <end position="781"/>
    </location>
</feature>
<organism evidence="9 10">
    <name type="scientific">Fistulina hepatica ATCC 64428</name>
    <dbReference type="NCBI Taxonomy" id="1128425"/>
    <lineage>
        <taxon>Eukaryota</taxon>
        <taxon>Fungi</taxon>
        <taxon>Dikarya</taxon>
        <taxon>Basidiomycota</taxon>
        <taxon>Agaricomycotina</taxon>
        <taxon>Agaricomycetes</taxon>
        <taxon>Agaricomycetidae</taxon>
        <taxon>Agaricales</taxon>
        <taxon>Fistulinaceae</taxon>
        <taxon>Fistulina</taxon>
    </lineage>
</organism>
<feature type="region of interest" description="Disordered" evidence="8">
    <location>
        <begin position="869"/>
        <end position="1119"/>
    </location>
</feature>
<dbReference type="InterPro" id="IPR025279">
    <property type="entry name" value="NST1"/>
</dbReference>
<name>A0A0D7AKI0_9AGAR</name>
<feature type="region of interest" description="Disordered" evidence="8">
    <location>
        <begin position="1271"/>
        <end position="1385"/>
    </location>
</feature>